<dbReference type="EMBL" id="VJMJ01000138">
    <property type="protein sequence ID" value="KAF0731978.1"/>
    <property type="molecule type" value="Genomic_DNA"/>
</dbReference>
<dbReference type="Pfam" id="PF00088">
    <property type="entry name" value="Trefoil"/>
    <property type="match status" value="1"/>
</dbReference>
<sequence>MALDFFVRATRWLCFLAVAAAATDKANPKADPSSIVVAGHARFTVLTSQLIRMEWSATGTSFRDAATTVIMNRMLPVPDFKVDKMDKWIRITTAELALSYDTSSTVYFSDCNLRVQVKSLSPTNKTSINWTPSMIDKDSKRLFGSLRTLDMINGSVNLDCNADGPDAIADSHCTYGLISRSGYVVVDDSLSTELDNDPWPWVVTKQAKPATSCQSIPKSERRVCGYNVVSKEQCDANGCCFDDATPLPNGFSCFYGPNAYQDLYFFGHGLRYKQALKDFTLVAGNIPLPPKFAFGVFYSRWWAYNDVGIESLAKQYQIRSIPLDVVVLDMDWHLTFYKNNSADQSGQSKGWTGYTWNKELFPNPKAFLSHLHELGLHVTMNLHPASGVQPWEESYEQVARSMGIDPKSGKYVPFDLTNKSYATSWLIYSLKPREEEGVDFWWLDWQQGEDWFLAHNQASPNLNPTLWLNYVFFTNPHHWTKKRPVLLHRFGGLGNHRYPLGFSGDVVPSWESLNFQLFFTSMAANVGFSYWSHDIGGFQRGNDPELYTRWIQWGVFSPVLRTHSTKDNISDRRIWKYPNDNYEIMRTFLDLRRRLVPYIYTQSRLAHENGLSLLHGLYYDWPEHDESYSYSRQYLFGSSYLVAPILSPVDHKSQIAKKTVWLPPGSWYDMTFGSLVQGPALYTHVYTLAEIPLFARAGSIIPMAPSSTSQSLGQAMSEPSPLTLSIVPGSSIGNGSLYEDAGDTQKYLESEYSWGHFSYRSKDNGIETTIHPYKGSYPGQATTRKYILEFRHAVPAKTVTVNGQQLKFIPYNEKDDDGWRYDAEKLTLKVYLLSEYQTSSSIVVHVTFEKGEDINLNGVLGGIARVQKIKEILDLQPVYAEDYPHFRRACGTGRRISYNTSSFFDEIKLWSALLKYSTNEIEHLKIPENIRSHLLALLHDSILQESASMLSHSDHPSSKLKRLDDEQISESLFQW</sequence>
<dbReference type="CDD" id="cd00111">
    <property type="entry name" value="Trefoil"/>
    <property type="match status" value="1"/>
</dbReference>
<dbReference type="Pfam" id="PF01055">
    <property type="entry name" value="Glyco_hydro_31_2nd"/>
    <property type="match status" value="1"/>
</dbReference>
<keyword evidence="9" id="KW-1185">Reference proteome</keyword>
<evidence type="ECO:0000259" key="7">
    <source>
        <dbReference type="PROSITE" id="PS51448"/>
    </source>
</evidence>
<accession>A0A6G0WWN5</accession>
<dbReference type="InterPro" id="IPR048395">
    <property type="entry name" value="Glyco_hydro_31_C"/>
</dbReference>
<dbReference type="PANTHER" id="PTHR43863">
    <property type="entry name" value="HYDROLASE, PUTATIVE (AFU_ORTHOLOGUE AFUA_1G03140)-RELATED"/>
    <property type="match status" value="1"/>
</dbReference>
<dbReference type="Gene3D" id="3.20.20.80">
    <property type="entry name" value="Glycosidases"/>
    <property type="match status" value="1"/>
</dbReference>
<dbReference type="InterPro" id="IPR013780">
    <property type="entry name" value="Glyco_hydro_b"/>
</dbReference>
<evidence type="ECO:0000313" key="9">
    <source>
        <dbReference type="Proteomes" id="UP000481153"/>
    </source>
</evidence>
<dbReference type="PANTHER" id="PTHR43863:SF2">
    <property type="entry name" value="MALTASE-GLUCOAMYLASE"/>
    <property type="match status" value="1"/>
</dbReference>
<dbReference type="GO" id="GO:0004553">
    <property type="term" value="F:hydrolase activity, hydrolyzing O-glycosyl compounds"/>
    <property type="evidence" value="ECO:0007669"/>
    <property type="project" value="InterPro"/>
</dbReference>
<dbReference type="PROSITE" id="PS51448">
    <property type="entry name" value="P_TREFOIL_2"/>
    <property type="match status" value="1"/>
</dbReference>
<dbReference type="GO" id="GO:0012505">
    <property type="term" value="C:endomembrane system"/>
    <property type="evidence" value="ECO:0007669"/>
    <property type="project" value="UniProtKB-SubCell"/>
</dbReference>
<comment type="similarity">
    <text evidence="2 5">Belongs to the glycosyl hydrolase 31 family.</text>
</comment>
<dbReference type="AlphaFoldDB" id="A0A6G0WWN5"/>
<dbReference type="Gene3D" id="4.10.110.10">
    <property type="entry name" value="Spasmolytic Protein, domain 1"/>
    <property type="match status" value="1"/>
</dbReference>
<dbReference type="InterPro" id="IPR051816">
    <property type="entry name" value="Glycosyl_Hydrolase_31"/>
</dbReference>
<proteinExistence type="inferred from homology"/>
<dbReference type="Pfam" id="PF21365">
    <property type="entry name" value="Glyco_hydro_31_3rd"/>
    <property type="match status" value="1"/>
</dbReference>
<evidence type="ECO:0000256" key="5">
    <source>
        <dbReference type="RuleBase" id="RU361185"/>
    </source>
</evidence>
<protein>
    <recommendedName>
        <fullName evidence="7">P-type domain-containing protein</fullName>
    </recommendedName>
</protein>
<dbReference type="SMART" id="SM00018">
    <property type="entry name" value="PD"/>
    <property type="match status" value="1"/>
</dbReference>
<evidence type="ECO:0000256" key="4">
    <source>
        <dbReference type="PROSITE-ProRule" id="PRU00779"/>
    </source>
</evidence>
<feature type="disulfide bond" evidence="4">
    <location>
        <begin position="224"/>
        <end position="239"/>
    </location>
</feature>
<keyword evidence="5" id="KW-0378">Hydrolase</keyword>
<keyword evidence="5" id="KW-0326">Glycosidase</keyword>
<dbReference type="SUPFAM" id="SSF57492">
    <property type="entry name" value="Trefoil"/>
    <property type="match status" value="1"/>
</dbReference>
<dbReference type="SUPFAM" id="SSF51011">
    <property type="entry name" value="Glycosyl hydrolase domain"/>
    <property type="match status" value="1"/>
</dbReference>
<reference evidence="8 9" key="1">
    <citation type="submission" date="2019-07" db="EMBL/GenBank/DDBJ databases">
        <title>Genomics analysis of Aphanomyces spp. identifies a new class of oomycete effector associated with host adaptation.</title>
        <authorList>
            <person name="Gaulin E."/>
        </authorList>
    </citation>
    <scope>NUCLEOTIDE SEQUENCE [LARGE SCALE GENOMIC DNA]</scope>
    <source>
        <strain evidence="8 9">ATCC 201684</strain>
    </source>
</reference>
<dbReference type="InterPro" id="IPR000519">
    <property type="entry name" value="P_trefoil_dom"/>
</dbReference>
<feature type="chain" id="PRO_5026317590" description="P-type domain-containing protein" evidence="6">
    <location>
        <begin position="22"/>
        <end position="975"/>
    </location>
</feature>
<name>A0A6G0WWN5_9STRA</name>
<feature type="domain" description="P-type" evidence="7">
    <location>
        <begin position="211"/>
        <end position="257"/>
    </location>
</feature>
<keyword evidence="6" id="KW-0732">Signal</keyword>
<feature type="signal peptide" evidence="6">
    <location>
        <begin position="1"/>
        <end position="21"/>
    </location>
</feature>
<dbReference type="InterPro" id="IPR044913">
    <property type="entry name" value="P_trefoil_dom_sf"/>
</dbReference>
<dbReference type="VEuPathDB" id="FungiDB:AeMF1_009327"/>
<evidence type="ECO:0000256" key="1">
    <source>
        <dbReference type="ARBA" id="ARBA00004308"/>
    </source>
</evidence>
<comment type="subcellular location">
    <subcellularLocation>
        <location evidence="1">Endomembrane system</location>
    </subcellularLocation>
</comment>
<dbReference type="SUPFAM" id="SSF51445">
    <property type="entry name" value="(Trans)glycosidases"/>
    <property type="match status" value="1"/>
</dbReference>
<dbReference type="InterPro" id="IPR033403">
    <property type="entry name" value="DUF5110"/>
</dbReference>
<dbReference type="PROSITE" id="PS00025">
    <property type="entry name" value="P_TREFOIL_1"/>
    <property type="match status" value="1"/>
</dbReference>
<evidence type="ECO:0000313" key="8">
    <source>
        <dbReference type="EMBL" id="KAF0731978.1"/>
    </source>
</evidence>
<dbReference type="Gene3D" id="2.60.40.1180">
    <property type="entry name" value="Golgi alpha-mannosidase II"/>
    <property type="match status" value="2"/>
</dbReference>
<dbReference type="CDD" id="cd06595">
    <property type="entry name" value="GH31_u1"/>
    <property type="match status" value="1"/>
</dbReference>
<dbReference type="InterPro" id="IPR017853">
    <property type="entry name" value="GH"/>
</dbReference>
<dbReference type="InterPro" id="IPR017957">
    <property type="entry name" value="P_trefoil_CS"/>
</dbReference>
<comment type="caution">
    <text evidence="4">Lacks conserved residue(s) required for the propagation of feature annotation.</text>
</comment>
<evidence type="ECO:0000256" key="3">
    <source>
        <dbReference type="ARBA" id="ARBA00023157"/>
    </source>
</evidence>
<organism evidence="8 9">
    <name type="scientific">Aphanomyces euteiches</name>
    <dbReference type="NCBI Taxonomy" id="100861"/>
    <lineage>
        <taxon>Eukaryota</taxon>
        <taxon>Sar</taxon>
        <taxon>Stramenopiles</taxon>
        <taxon>Oomycota</taxon>
        <taxon>Saprolegniomycetes</taxon>
        <taxon>Saprolegniales</taxon>
        <taxon>Verrucalvaceae</taxon>
        <taxon>Aphanomyces</taxon>
    </lineage>
</organism>
<evidence type="ECO:0000256" key="6">
    <source>
        <dbReference type="SAM" id="SignalP"/>
    </source>
</evidence>
<dbReference type="InterPro" id="IPR000322">
    <property type="entry name" value="Glyco_hydro_31_TIM"/>
</dbReference>
<keyword evidence="3 4" id="KW-1015">Disulfide bond</keyword>
<evidence type="ECO:0000256" key="2">
    <source>
        <dbReference type="ARBA" id="ARBA00007806"/>
    </source>
</evidence>
<comment type="caution">
    <text evidence="8">The sequence shown here is derived from an EMBL/GenBank/DDBJ whole genome shotgun (WGS) entry which is preliminary data.</text>
</comment>
<gene>
    <name evidence="8" type="ORF">Ae201684_010928</name>
</gene>
<dbReference type="Pfam" id="PF17137">
    <property type="entry name" value="DUF5110"/>
    <property type="match status" value="1"/>
</dbReference>
<dbReference type="Proteomes" id="UP000481153">
    <property type="component" value="Unassembled WGS sequence"/>
</dbReference>
<dbReference type="GO" id="GO:0005975">
    <property type="term" value="P:carbohydrate metabolic process"/>
    <property type="evidence" value="ECO:0007669"/>
    <property type="project" value="InterPro"/>
</dbReference>